<dbReference type="EMBL" id="JACAZI010000007">
    <property type="protein sequence ID" value="KAF7356819.1"/>
    <property type="molecule type" value="Genomic_DNA"/>
</dbReference>
<evidence type="ECO:0000256" key="9">
    <source>
        <dbReference type="SAM" id="Phobius"/>
    </source>
</evidence>
<dbReference type="GO" id="GO:1904257">
    <property type="term" value="P:zinc ion import into Golgi lumen"/>
    <property type="evidence" value="ECO:0007669"/>
    <property type="project" value="TreeGrafter"/>
</dbReference>
<dbReference type="OrthoDB" id="78669at2759"/>
<evidence type="ECO:0000256" key="7">
    <source>
        <dbReference type="ARBA" id="ARBA00023136"/>
    </source>
</evidence>
<reference evidence="12" key="1">
    <citation type="submission" date="2020-05" db="EMBL/GenBank/DDBJ databases">
        <title>Mycena genomes resolve the evolution of fungal bioluminescence.</title>
        <authorList>
            <person name="Tsai I.J."/>
        </authorList>
    </citation>
    <scope>NUCLEOTIDE SEQUENCE</scope>
    <source>
        <strain evidence="12">CCC161011</strain>
    </source>
</reference>
<dbReference type="FunFam" id="1.20.1510.10:FF:000033">
    <property type="entry name" value="Unplaced genomic scaffold supercont1.9, whole genome shotgun sequence"/>
    <property type="match status" value="1"/>
</dbReference>
<dbReference type="GO" id="GO:0016020">
    <property type="term" value="C:membrane"/>
    <property type="evidence" value="ECO:0007669"/>
    <property type="project" value="UniProtKB-SubCell"/>
</dbReference>
<dbReference type="InterPro" id="IPR002524">
    <property type="entry name" value="Cation_efflux"/>
</dbReference>
<feature type="transmembrane region" description="Helical" evidence="9">
    <location>
        <begin position="501"/>
        <end position="518"/>
    </location>
</feature>
<gene>
    <name evidence="12" type="ORF">MVEN_01017300</name>
</gene>
<evidence type="ECO:0000256" key="5">
    <source>
        <dbReference type="ARBA" id="ARBA00022989"/>
    </source>
</evidence>
<dbReference type="Gene3D" id="3.90.1300.10">
    <property type="entry name" value="Amidase signature (AS) domain"/>
    <property type="match status" value="1"/>
</dbReference>
<feature type="region of interest" description="Disordered" evidence="8">
    <location>
        <begin position="998"/>
        <end position="1017"/>
    </location>
</feature>
<dbReference type="InterPro" id="IPR023631">
    <property type="entry name" value="Amidase_dom"/>
</dbReference>
<feature type="transmembrane region" description="Helical" evidence="9">
    <location>
        <begin position="705"/>
        <end position="724"/>
    </location>
</feature>
<dbReference type="Proteomes" id="UP000620124">
    <property type="component" value="Unassembled WGS sequence"/>
</dbReference>
<feature type="transmembrane region" description="Helical" evidence="9">
    <location>
        <begin position="1094"/>
        <end position="1112"/>
    </location>
</feature>
<keyword evidence="7 9" id="KW-0472">Membrane</keyword>
<feature type="domain" description="Amidase" evidence="10">
    <location>
        <begin position="22"/>
        <end position="415"/>
    </location>
</feature>
<evidence type="ECO:0000256" key="2">
    <source>
        <dbReference type="ARBA" id="ARBA00008873"/>
    </source>
</evidence>
<comment type="caution">
    <text evidence="12">The sequence shown here is derived from an EMBL/GenBank/DDBJ whole genome shotgun (WGS) entry which is preliminary data.</text>
</comment>
<dbReference type="Pfam" id="PF01425">
    <property type="entry name" value="Amidase"/>
    <property type="match status" value="1"/>
</dbReference>
<keyword evidence="5 9" id="KW-1133">Transmembrane helix</keyword>
<dbReference type="PANTHER" id="PTHR45755">
    <property type="match status" value="1"/>
</dbReference>
<evidence type="ECO:0000256" key="1">
    <source>
        <dbReference type="ARBA" id="ARBA00004141"/>
    </source>
</evidence>
<keyword evidence="6" id="KW-0406">Ion transport</keyword>
<evidence type="ECO:0000256" key="8">
    <source>
        <dbReference type="SAM" id="MobiDB-lite"/>
    </source>
</evidence>
<dbReference type="Gene3D" id="1.20.1510.10">
    <property type="entry name" value="Cation efflux protein transmembrane domain"/>
    <property type="match status" value="2"/>
</dbReference>
<feature type="transmembrane region" description="Helical" evidence="9">
    <location>
        <begin position="440"/>
        <end position="459"/>
    </location>
</feature>
<feature type="region of interest" description="Disordered" evidence="8">
    <location>
        <begin position="125"/>
        <end position="149"/>
    </location>
</feature>
<keyword evidence="4 9" id="KW-0812">Transmembrane</keyword>
<feature type="compositionally biased region" description="Basic and acidic residues" evidence="8">
    <location>
        <begin position="916"/>
        <end position="927"/>
    </location>
</feature>
<dbReference type="InterPro" id="IPR027469">
    <property type="entry name" value="Cation_efflux_TMD_sf"/>
</dbReference>
<feature type="domain" description="Cation efflux protein transmembrane" evidence="11">
    <location>
        <begin position="1051"/>
        <end position="1119"/>
    </location>
</feature>
<dbReference type="InterPro" id="IPR045316">
    <property type="entry name" value="Msc2-like"/>
</dbReference>
<feature type="compositionally biased region" description="Low complexity" evidence="8">
    <location>
        <begin position="900"/>
        <end position="911"/>
    </location>
</feature>
<feature type="transmembrane region" description="Helical" evidence="9">
    <location>
        <begin position="471"/>
        <end position="495"/>
    </location>
</feature>
<proteinExistence type="inferred from homology"/>
<comment type="similarity">
    <text evidence="2">Belongs to the cation diffusion facilitator (CDF) transporter (TC 2.A.4) family. SLC30A subfamily.</text>
</comment>
<accession>A0A8H6YD52</accession>
<dbReference type="Pfam" id="PF01545">
    <property type="entry name" value="Cation_efflux"/>
    <property type="match status" value="2"/>
</dbReference>
<evidence type="ECO:0000256" key="6">
    <source>
        <dbReference type="ARBA" id="ARBA00023065"/>
    </source>
</evidence>
<organism evidence="12 13">
    <name type="scientific">Mycena venus</name>
    <dbReference type="NCBI Taxonomy" id="2733690"/>
    <lineage>
        <taxon>Eukaryota</taxon>
        <taxon>Fungi</taxon>
        <taxon>Dikarya</taxon>
        <taxon>Basidiomycota</taxon>
        <taxon>Agaricomycotina</taxon>
        <taxon>Agaricomycetes</taxon>
        <taxon>Agaricomycetidae</taxon>
        <taxon>Agaricales</taxon>
        <taxon>Marasmiineae</taxon>
        <taxon>Mycenaceae</taxon>
        <taxon>Mycena</taxon>
    </lineage>
</organism>
<comment type="subcellular location">
    <subcellularLocation>
        <location evidence="1">Membrane</location>
        <topology evidence="1">Multi-pass membrane protein</topology>
    </subcellularLocation>
</comment>
<keyword evidence="3" id="KW-0813">Transport</keyword>
<dbReference type="InterPro" id="IPR058533">
    <property type="entry name" value="Cation_efflux_TM"/>
</dbReference>
<dbReference type="AlphaFoldDB" id="A0A8H6YD52"/>
<evidence type="ECO:0000256" key="3">
    <source>
        <dbReference type="ARBA" id="ARBA00022448"/>
    </source>
</evidence>
<evidence type="ECO:0000313" key="12">
    <source>
        <dbReference type="EMBL" id="KAF7356819.1"/>
    </source>
</evidence>
<evidence type="ECO:0000259" key="11">
    <source>
        <dbReference type="Pfam" id="PF01545"/>
    </source>
</evidence>
<dbReference type="SUPFAM" id="SSF161111">
    <property type="entry name" value="Cation efflux protein transmembrane domain-like"/>
    <property type="match status" value="1"/>
</dbReference>
<protein>
    <submittedName>
        <fullName evidence="12">J domain-containing protein</fullName>
    </submittedName>
</protein>
<feature type="region of interest" description="Disordered" evidence="8">
    <location>
        <begin position="831"/>
        <end position="992"/>
    </location>
</feature>
<dbReference type="GO" id="GO:0031410">
    <property type="term" value="C:cytoplasmic vesicle"/>
    <property type="evidence" value="ECO:0007669"/>
    <property type="project" value="TreeGrafter"/>
</dbReference>
<evidence type="ECO:0000313" key="13">
    <source>
        <dbReference type="Proteomes" id="UP000620124"/>
    </source>
</evidence>
<dbReference type="NCBIfam" id="TIGR01297">
    <property type="entry name" value="CDF"/>
    <property type="match status" value="2"/>
</dbReference>
<feature type="transmembrane region" description="Helical" evidence="9">
    <location>
        <begin position="583"/>
        <end position="602"/>
    </location>
</feature>
<feature type="compositionally biased region" description="Basic and acidic residues" evidence="8">
    <location>
        <begin position="848"/>
        <end position="858"/>
    </location>
</feature>
<evidence type="ECO:0000256" key="4">
    <source>
        <dbReference type="ARBA" id="ARBA00022692"/>
    </source>
</evidence>
<feature type="transmembrane region" description="Helical" evidence="9">
    <location>
        <begin position="806"/>
        <end position="826"/>
    </location>
</feature>
<name>A0A8H6YD52_9AGAR</name>
<dbReference type="SUPFAM" id="SSF75304">
    <property type="entry name" value="Amidase signature (AS) enzymes"/>
    <property type="match status" value="1"/>
</dbReference>
<dbReference type="PANTHER" id="PTHR45755:SF4">
    <property type="entry name" value="ZINC TRANSPORTER 7"/>
    <property type="match status" value="1"/>
</dbReference>
<feature type="domain" description="Cation efflux protein transmembrane" evidence="11">
    <location>
        <begin position="705"/>
        <end position="833"/>
    </location>
</feature>
<feature type="compositionally biased region" description="Basic residues" evidence="8">
    <location>
        <begin position="831"/>
        <end position="841"/>
    </location>
</feature>
<feature type="transmembrane region" description="Helical" evidence="9">
    <location>
        <begin position="1062"/>
        <end position="1088"/>
    </location>
</feature>
<dbReference type="InterPro" id="IPR036928">
    <property type="entry name" value="AS_sf"/>
</dbReference>
<keyword evidence="13" id="KW-1185">Reference proteome</keyword>
<evidence type="ECO:0000259" key="10">
    <source>
        <dbReference type="Pfam" id="PF01425"/>
    </source>
</evidence>
<dbReference type="GO" id="GO:0006882">
    <property type="term" value="P:intracellular zinc ion homeostasis"/>
    <property type="evidence" value="ECO:0007669"/>
    <property type="project" value="InterPro"/>
</dbReference>
<dbReference type="GO" id="GO:0005385">
    <property type="term" value="F:zinc ion transmembrane transporter activity"/>
    <property type="evidence" value="ECO:0007669"/>
    <property type="project" value="InterPro"/>
</dbReference>
<feature type="compositionally biased region" description="Basic and acidic residues" evidence="8">
    <location>
        <begin position="949"/>
        <end position="958"/>
    </location>
</feature>
<feature type="transmembrane region" description="Helical" evidence="9">
    <location>
        <begin position="614"/>
        <end position="634"/>
    </location>
</feature>
<sequence>MHPYRMTATEFLNSSGLKVEDYVHSLLDRIAARDSEVQAWAYLDPEYVLSQARQLDAVPVEQRGPLHGVPVGVKDIFYTKDMPTQHNSPLYKDDAPTVDAALVMLLRSAGALIFGKTVTTEFASVTTGPKTRNPHNPARTPGGSSSGSGAAVGDFQVPVALGTQTIGSIIRPASFNGIFGFKPTWGAISREGVKVCSLNFDTMGFFARSIADLELLADVVRLEDDESPPPSFAIEGSKFAVCKTHVWPEVGPGTINALDLAVKLLRDQGASVEELELPDEFASLRRSHLQAFERDAGSTFLSEYIRAKDQLDPVLVDFVENPSKTSHHDHLAALDNLAQLRPKIDIIASRFDAILTPSVVDEAPEGLASTGNAALCGTWTALHVPVVNIPGFVGDHGMPIGLSLVAPRYHDRRLLKVAAAVAPILEGGGWKSSLLDFDVGVFWVVMRVLACAGVGVLVWEGRTGQLAKRKSIEWSVLGTASLLVFVQQACLFTALYRLPSTRVILFTHFSTLWLNTLWTTSKPRKTLAVALAWTLSIASDTQLSSANLWRFLPGYGALLGHSLTSNALDQTIGILAPSLGSTFTIAASVLGASGFALPFYLFRSVVLDSPPTPVIPLASLAALSFPRFLVTIFLSDHCTSLRLSSGFLHSRSFRHGPMLRSQFCFYFGMQPEKIDAFAPAPRTSTSRLIRSYLKTILSNPESRKIFYFLMLNMAYMLVQMLYGVWTNSLGLISDAIHMAFDCMAIGVGLFASVMATWEPNERFTYGYGRIETLSGFANGIFLILISIFIVFEAIQRILEPPEMNTSQLLLVSSLGLAVNLFGMFAMGGHHHGGHSHSHGHSHGGGGHSHAESHGHSEHGSPPLGFNDNGHSHSSGHSHSHSPPSSPLSPHPHSHSPPLTPSHSHSHSLSVHSHSHSHSEPCVDDHSHPHSPPSSPGSPHSHSYSPPSPEHSHASDANHSHSHSNEPLSPLQNGHAHSHGWDRPPTPASVPAKRLFNGSSLHVHPKTPNSPMNFELGTPITPNYQFGVDEHYKTHHEDEHIPNLHNPSHAPSHEGHSHNMRGVFLHVMADTLGSVGVIISTLLIQFYGWTGFDPIASLFIAILIAASVVPLVMDTGRVLCLDVSDREATIDQALSELRSIEGVASFTAPRFWPKDATTLIGSIHIQLASSASSFDPGGPHSNQRRTYTKLDRVVERVDSLLRRQISGLEELTIQVDESNT</sequence>
<feature type="transmembrane region" description="Helical" evidence="9">
    <location>
        <begin position="736"/>
        <end position="755"/>
    </location>
</feature>
<feature type="region of interest" description="Disordered" evidence="8">
    <location>
        <begin position="1035"/>
        <end position="1055"/>
    </location>
</feature>
<dbReference type="GO" id="GO:0005794">
    <property type="term" value="C:Golgi apparatus"/>
    <property type="evidence" value="ECO:0007669"/>
    <property type="project" value="TreeGrafter"/>
</dbReference>
<feature type="transmembrane region" description="Helical" evidence="9">
    <location>
        <begin position="776"/>
        <end position="794"/>
    </location>
</feature>